<reference evidence="2" key="1">
    <citation type="submission" date="2022-12" db="EMBL/GenBank/DDBJ databases">
        <title>Reference genome sequencing for broad-spectrum identification of bacterial and archaeal isolates by mass spectrometry.</title>
        <authorList>
            <person name="Sekiguchi Y."/>
            <person name="Tourlousse D.M."/>
        </authorList>
    </citation>
    <scope>NUCLEOTIDE SEQUENCE</scope>
    <source>
        <strain evidence="2">ASRB1</strain>
    </source>
</reference>
<dbReference type="AlphaFoldDB" id="A0A9W6CZM3"/>
<evidence type="ECO:0000313" key="2">
    <source>
        <dbReference type="EMBL" id="GLI32593.1"/>
    </source>
</evidence>
<evidence type="ECO:0000313" key="3">
    <source>
        <dbReference type="Proteomes" id="UP001144372"/>
    </source>
</evidence>
<proteinExistence type="predicted"/>
<dbReference type="Proteomes" id="UP001144372">
    <property type="component" value="Unassembled WGS sequence"/>
</dbReference>
<accession>A0A9W6CZM3</accession>
<feature type="region of interest" description="Disordered" evidence="1">
    <location>
        <begin position="55"/>
        <end position="95"/>
    </location>
</feature>
<keyword evidence="3" id="KW-1185">Reference proteome</keyword>
<gene>
    <name evidence="2" type="ORF">DAMNIGENAA_00260</name>
</gene>
<evidence type="ECO:0000256" key="1">
    <source>
        <dbReference type="SAM" id="MobiDB-lite"/>
    </source>
</evidence>
<sequence length="95" mass="10381">MAEGIQRLAVHGFVALFVAKSEGFFRQVVMVVHLFLDFCQVPTVEESYGQGGEIAEDHALKGKDHGSQNITGYRGRRPSEGGDEPGVEEQEKGCD</sequence>
<organism evidence="2 3">
    <name type="scientific">Desulforhabdus amnigena</name>
    <dbReference type="NCBI Taxonomy" id="40218"/>
    <lineage>
        <taxon>Bacteria</taxon>
        <taxon>Pseudomonadati</taxon>
        <taxon>Thermodesulfobacteriota</taxon>
        <taxon>Syntrophobacteria</taxon>
        <taxon>Syntrophobacterales</taxon>
        <taxon>Syntrophobacteraceae</taxon>
        <taxon>Desulforhabdus</taxon>
    </lineage>
</organism>
<dbReference type="EMBL" id="BSDR01000001">
    <property type="protein sequence ID" value="GLI32593.1"/>
    <property type="molecule type" value="Genomic_DNA"/>
</dbReference>
<feature type="compositionally biased region" description="Basic and acidic residues" evidence="1">
    <location>
        <begin position="55"/>
        <end position="66"/>
    </location>
</feature>
<comment type="caution">
    <text evidence="2">The sequence shown here is derived from an EMBL/GenBank/DDBJ whole genome shotgun (WGS) entry which is preliminary data.</text>
</comment>
<protein>
    <submittedName>
        <fullName evidence="2">Uncharacterized protein</fullName>
    </submittedName>
</protein>
<name>A0A9W6CZM3_9BACT</name>